<protein>
    <submittedName>
        <fullName evidence="1">Spore photoproduct lyase family protein</fullName>
    </submittedName>
</protein>
<organism evidence="1 2">
    <name type="scientific">Solibaculum intestinale</name>
    <dbReference type="NCBI Taxonomy" id="3133165"/>
    <lineage>
        <taxon>Bacteria</taxon>
        <taxon>Bacillati</taxon>
        <taxon>Bacillota</taxon>
        <taxon>Clostridia</taxon>
        <taxon>Eubacteriales</taxon>
        <taxon>Oscillospiraceae</taxon>
        <taxon>Solibaculum</taxon>
    </lineage>
</organism>
<dbReference type="InterPro" id="IPR049539">
    <property type="entry name" value="SPL"/>
</dbReference>
<dbReference type="EMBL" id="JBBMFD010000041">
    <property type="protein sequence ID" value="MEQ2441758.1"/>
    <property type="molecule type" value="Genomic_DNA"/>
</dbReference>
<dbReference type="PANTHER" id="PTHR37822">
    <property type="entry name" value="SPORE PHOTOPRODUCT LYASE-RELATED"/>
    <property type="match status" value="1"/>
</dbReference>
<sequence>MFSPNAVYYEEAALSYPLGRELYDRYQAAGVPCIPIKNHNNIPEMRRQPNAAFPKMKRALILGIRKTHRYVENHKTSDYLVPYTSSGCTAMCLYCYLVCHYNKCAYLRVFVNREQMLDRLINTADRADRPLTFEIGSNSDLILENTITGNLPFTIEGFQRAKQGFLTFPTKFDMVDGILGLNHGGRVTVRMSVNPPALIRRVELGTSPLPGRAAALNKLKAAGYPVGILVAPVMLVEGWEALYLEMFEQLADTLSEEVKKTAFFEVIFMTYSYVHRAINQEAFPKAPDLFDPSLMTGRGKGKYAYQTTVREEAGRTIVSLLRRYFPGNRVWYVV</sequence>
<evidence type="ECO:0000313" key="2">
    <source>
        <dbReference type="Proteomes" id="UP001489509"/>
    </source>
</evidence>
<dbReference type="RefSeq" id="WP_349221059.1">
    <property type="nucleotide sequence ID" value="NZ_JBBMFD010000041.1"/>
</dbReference>
<evidence type="ECO:0000313" key="1">
    <source>
        <dbReference type="EMBL" id="MEQ2441758.1"/>
    </source>
</evidence>
<keyword evidence="1" id="KW-0456">Lyase</keyword>
<accession>A0ABV1E369</accession>
<dbReference type="Pfam" id="PF20903">
    <property type="entry name" value="SPL"/>
    <property type="match status" value="1"/>
</dbReference>
<reference evidence="1 2" key="1">
    <citation type="submission" date="2024-03" db="EMBL/GenBank/DDBJ databases">
        <title>Human intestinal bacterial collection.</title>
        <authorList>
            <person name="Pauvert C."/>
            <person name="Hitch T.C.A."/>
            <person name="Clavel T."/>
        </authorList>
    </citation>
    <scope>NUCLEOTIDE SEQUENCE [LARGE SCALE GENOMIC DNA]</scope>
    <source>
        <strain evidence="1 2">CLA-JM-H44</strain>
    </source>
</reference>
<dbReference type="Gene3D" id="3.40.50.12110">
    <property type="match status" value="1"/>
</dbReference>
<comment type="caution">
    <text evidence="1">The sequence shown here is derived from an EMBL/GenBank/DDBJ whole genome shotgun (WGS) entry which is preliminary data.</text>
</comment>
<keyword evidence="2" id="KW-1185">Reference proteome</keyword>
<dbReference type="PANTHER" id="PTHR37822:SF2">
    <property type="entry name" value="SPORE PHOTOPRODUCT LYASE"/>
    <property type="match status" value="1"/>
</dbReference>
<dbReference type="Proteomes" id="UP001489509">
    <property type="component" value="Unassembled WGS sequence"/>
</dbReference>
<proteinExistence type="predicted"/>
<dbReference type="GO" id="GO:0016829">
    <property type="term" value="F:lyase activity"/>
    <property type="evidence" value="ECO:0007669"/>
    <property type="project" value="UniProtKB-KW"/>
</dbReference>
<name>A0ABV1E369_9FIRM</name>
<gene>
    <name evidence="1" type="ORF">WMO26_13045</name>
</gene>
<dbReference type="Gene3D" id="3.80.30.30">
    <property type="match status" value="1"/>
</dbReference>